<dbReference type="InterPro" id="IPR002413">
    <property type="entry name" value="V5_allergen-like"/>
</dbReference>
<organism evidence="3 4">
    <name type="scientific">Cichlidogyrus casuarinus</name>
    <dbReference type="NCBI Taxonomy" id="1844966"/>
    <lineage>
        <taxon>Eukaryota</taxon>
        <taxon>Metazoa</taxon>
        <taxon>Spiralia</taxon>
        <taxon>Lophotrochozoa</taxon>
        <taxon>Platyhelminthes</taxon>
        <taxon>Monogenea</taxon>
        <taxon>Monopisthocotylea</taxon>
        <taxon>Dactylogyridea</taxon>
        <taxon>Ancyrocephalidae</taxon>
        <taxon>Cichlidogyrus</taxon>
    </lineage>
</organism>
<feature type="signal peptide" evidence="1">
    <location>
        <begin position="1"/>
        <end position="19"/>
    </location>
</feature>
<accession>A0ABD2Q5X9</accession>
<evidence type="ECO:0000313" key="3">
    <source>
        <dbReference type="EMBL" id="KAL3314986.1"/>
    </source>
</evidence>
<sequence>MNTSSVCLVLSILLVGAMTQSSPQLQAFLDGHNLKRTQLKAGSVRGQPKAKAMAFLKWDNGLQATAQRTANTCIFDHDSDQDRIPAGQANNPLYGWVGQNIAMMASSTAKFDVTQSMDMWWNENRDYRYTTNTCANGKVCGHYTQMAWASTTRLGCGYRMCAENDEITMPWVMIVCNYATGGNMDGEKPYPA</sequence>
<dbReference type="PRINTS" id="PR00838">
    <property type="entry name" value="V5ALLERGEN"/>
</dbReference>
<reference evidence="3 4" key="1">
    <citation type="submission" date="2024-11" db="EMBL/GenBank/DDBJ databases">
        <title>Adaptive evolution of stress response genes in parasites aligns with host niche diversity.</title>
        <authorList>
            <person name="Hahn C."/>
            <person name="Resl P."/>
        </authorList>
    </citation>
    <scope>NUCLEOTIDE SEQUENCE [LARGE SCALE GENOMIC DNA]</scope>
    <source>
        <strain evidence="3">EGGRZ-B1_66</strain>
        <tissue evidence="3">Body</tissue>
    </source>
</reference>
<keyword evidence="1" id="KW-0732">Signal</keyword>
<dbReference type="PANTHER" id="PTHR10334">
    <property type="entry name" value="CYSTEINE-RICH SECRETORY PROTEIN-RELATED"/>
    <property type="match status" value="1"/>
</dbReference>
<gene>
    <name evidence="3" type="ORF">Ciccas_006382</name>
</gene>
<dbReference type="Proteomes" id="UP001626550">
    <property type="component" value="Unassembled WGS sequence"/>
</dbReference>
<dbReference type="PROSITE" id="PS01009">
    <property type="entry name" value="CRISP_1"/>
    <property type="match status" value="1"/>
</dbReference>
<dbReference type="SMART" id="SM00198">
    <property type="entry name" value="SCP"/>
    <property type="match status" value="1"/>
</dbReference>
<dbReference type="SUPFAM" id="SSF55797">
    <property type="entry name" value="PR-1-like"/>
    <property type="match status" value="1"/>
</dbReference>
<dbReference type="InterPro" id="IPR018244">
    <property type="entry name" value="Allrgn_V5/Tpx1_CS"/>
</dbReference>
<evidence type="ECO:0000313" key="4">
    <source>
        <dbReference type="Proteomes" id="UP001626550"/>
    </source>
</evidence>
<feature type="domain" description="SCP" evidence="2">
    <location>
        <begin position="23"/>
        <end position="186"/>
    </location>
</feature>
<keyword evidence="4" id="KW-1185">Reference proteome</keyword>
<dbReference type="InterPro" id="IPR014044">
    <property type="entry name" value="CAP_dom"/>
</dbReference>
<dbReference type="AlphaFoldDB" id="A0ABD2Q5X9"/>
<dbReference type="InterPro" id="IPR001283">
    <property type="entry name" value="CRISP-related"/>
</dbReference>
<comment type="caution">
    <text evidence="3">The sequence shown here is derived from an EMBL/GenBank/DDBJ whole genome shotgun (WGS) entry which is preliminary data.</text>
</comment>
<dbReference type="PRINTS" id="PR00837">
    <property type="entry name" value="V5TPXLIKE"/>
</dbReference>
<name>A0ABD2Q5X9_9PLAT</name>
<dbReference type="CDD" id="cd05380">
    <property type="entry name" value="CAP_euk"/>
    <property type="match status" value="1"/>
</dbReference>
<dbReference type="EMBL" id="JBJKFK010000856">
    <property type="protein sequence ID" value="KAL3314986.1"/>
    <property type="molecule type" value="Genomic_DNA"/>
</dbReference>
<feature type="chain" id="PRO_5044882619" description="SCP domain-containing protein" evidence="1">
    <location>
        <begin position="20"/>
        <end position="192"/>
    </location>
</feature>
<dbReference type="Pfam" id="PF00188">
    <property type="entry name" value="CAP"/>
    <property type="match status" value="1"/>
</dbReference>
<dbReference type="InterPro" id="IPR035940">
    <property type="entry name" value="CAP_sf"/>
</dbReference>
<evidence type="ECO:0000259" key="2">
    <source>
        <dbReference type="SMART" id="SM00198"/>
    </source>
</evidence>
<proteinExistence type="predicted"/>
<dbReference type="Gene3D" id="3.40.33.10">
    <property type="entry name" value="CAP"/>
    <property type="match status" value="1"/>
</dbReference>
<evidence type="ECO:0000256" key="1">
    <source>
        <dbReference type="SAM" id="SignalP"/>
    </source>
</evidence>
<protein>
    <recommendedName>
        <fullName evidence="2">SCP domain-containing protein</fullName>
    </recommendedName>
</protein>